<protein>
    <submittedName>
        <fullName evidence="11">Uncharacterized protein</fullName>
    </submittedName>
</protein>
<dbReference type="Pfam" id="PF23559">
    <property type="entry name" value="WHD_DRP"/>
    <property type="match status" value="1"/>
</dbReference>
<keyword evidence="6" id="KW-0175">Coiled coil</keyword>
<dbReference type="PANTHER" id="PTHR23155">
    <property type="entry name" value="DISEASE RESISTANCE PROTEIN RP"/>
    <property type="match status" value="1"/>
</dbReference>
<feature type="domain" description="Disease resistance R13L4/SHOC-2-like LRR" evidence="10">
    <location>
        <begin position="521"/>
        <end position="881"/>
    </location>
</feature>
<name>A0A8T0PMK2_PANVG</name>
<dbReference type="GO" id="GO:0043531">
    <property type="term" value="F:ADP binding"/>
    <property type="evidence" value="ECO:0007669"/>
    <property type="project" value="InterPro"/>
</dbReference>
<keyword evidence="3" id="KW-0677">Repeat</keyword>
<evidence type="ECO:0000313" key="11">
    <source>
        <dbReference type="EMBL" id="KAG2562138.1"/>
    </source>
</evidence>
<dbReference type="Pfam" id="PF00931">
    <property type="entry name" value="NB-ARC"/>
    <property type="match status" value="1"/>
</dbReference>
<dbReference type="Pfam" id="PF23598">
    <property type="entry name" value="LRR_14"/>
    <property type="match status" value="1"/>
</dbReference>
<feature type="domain" description="Disease resistance protein winged helix" evidence="9">
    <location>
        <begin position="403"/>
        <end position="474"/>
    </location>
</feature>
<dbReference type="EMBL" id="CM029051">
    <property type="protein sequence ID" value="KAG2562138.1"/>
    <property type="molecule type" value="Genomic_DNA"/>
</dbReference>
<dbReference type="InterPro" id="IPR055414">
    <property type="entry name" value="LRR_R13L4/SHOC2-like"/>
</dbReference>
<dbReference type="Gene3D" id="3.40.50.300">
    <property type="entry name" value="P-loop containing nucleotide triphosphate hydrolases"/>
    <property type="match status" value="1"/>
</dbReference>
<dbReference type="Pfam" id="PF18052">
    <property type="entry name" value="Rx_N"/>
    <property type="match status" value="1"/>
</dbReference>
<gene>
    <name evidence="11" type="ORF">PVAP13_8KG120303</name>
</gene>
<evidence type="ECO:0000259" key="7">
    <source>
        <dbReference type="Pfam" id="PF00931"/>
    </source>
</evidence>
<dbReference type="PRINTS" id="PR00364">
    <property type="entry name" value="DISEASERSIST"/>
</dbReference>
<evidence type="ECO:0000259" key="10">
    <source>
        <dbReference type="Pfam" id="PF23598"/>
    </source>
</evidence>
<dbReference type="FunFam" id="1.10.10.10:FF:000322">
    <property type="entry name" value="Probable disease resistance protein At1g63360"/>
    <property type="match status" value="1"/>
</dbReference>
<dbReference type="Proteomes" id="UP000823388">
    <property type="component" value="Chromosome 8K"/>
</dbReference>
<dbReference type="InterPro" id="IPR044974">
    <property type="entry name" value="Disease_R_plants"/>
</dbReference>
<dbReference type="SUPFAM" id="SSF52058">
    <property type="entry name" value="L domain-like"/>
    <property type="match status" value="1"/>
</dbReference>
<dbReference type="CDD" id="cd14798">
    <property type="entry name" value="RX-CC_like"/>
    <property type="match status" value="1"/>
</dbReference>
<dbReference type="InterPro" id="IPR002182">
    <property type="entry name" value="NB-ARC"/>
</dbReference>
<keyword evidence="5" id="KW-0611">Plant defense</keyword>
<keyword evidence="2" id="KW-0433">Leucine-rich repeat</keyword>
<dbReference type="InterPro" id="IPR027417">
    <property type="entry name" value="P-loop_NTPase"/>
</dbReference>
<evidence type="ECO:0000256" key="1">
    <source>
        <dbReference type="ARBA" id="ARBA00008894"/>
    </source>
</evidence>
<proteinExistence type="inferred from homology"/>
<dbReference type="GO" id="GO:0042742">
    <property type="term" value="P:defense response to bacterium"/>
    <property type="evidence" value="ECO:0007669"/>
    <property type="project" value="UniProtKB-ARBA"/>
</dbReference>
<reference evidence="11" key="1">
    <citation type="submission" date="2020-05" db="EMBL/GenBank/DDBJ databases">
        <title>WGS assembly of Panicum virgatum.</title>
        <authorList>
            <person name="Lovell J.T."/>
            <person name="Jenkins J."/>
            <person name="Shu S."/>
            <person name="Juenger T.E."/>
            <person name="Schmutz J."/>
        </authorList>
    </citation>
    <scope>NUCLEOTIDE SEQUENCE</scope>
    <source>
        <strain evidence="11">AP13</strain>
    </source>
</reference>
<dbReference type="InterPro" id="IPR036388">
    <property type="entry name" value="WH-like_DNA-bd_sf"/>
</dbReference>
<dbReference type="Gene3D" id="1.20.5.4130">
    <property type="match status" value="1"/>
</dbReference>
<dbReference type="InterPro" id="IPR042197">
    <property type="entry name" value="Apaf_helical"/>
</dbReference>
<dbReference type="InterPro" id="IPR032675">
    <property type="entry name" value="LRR_dom_sf"/>
</dbReference>
<dbReference type="GO" id="GO:0009626">
    <property type="term" value="P:plant-type hypersensitive response"/>
    <property type="evidence" value="ECO:0007669"/>
    <property type="project" value="UniProtKB-ARBA"/>
</dbReference>
<keyword evidence="4" id="KW-0547">Nucleotide-binding</keyword>
<evidence type="ECO:0000256" key="4">
    <source>
        <dbReference type="ARBA" id="ARBA00022741"/>
    </source>
</evidence>
<feature type="domain" description="NB-ARC" evidence="7">
    <location>
        <begin position="184"/>
        <end position="306"/>
    </location>
</feature>
<feature type="domain" description="Disease resistance N-terminal" evidence="8">
    <location>
        <begin position="8"/>
        <end position="97"/>
    </location>
</feature>
<evidence type="ECO:0000313" key="12">
    <source>
        <dbReference type="Proteomes" id="UP000823388"/>
    </source>
</evidence>
<evidence type="ECO:0000259" key="9">
    <source>
        <dbReference type="Pfam" id="PF23559"/>
    </source>
</evidence>
<evidence type="ECO:0000259" key="8">
    <source>
        <dbReference type="Pfam" id="PF18052"/>
    </source>
</evidence>
<comment type="similarity">
    <text evidence="1">Belongs to the disease resistance NB-LRR family.</text>
</comment>
<sequence length="1028" mass="117573">MADFSIGALGTLIPKLAKLLKEEYNLTTSVKGGIRFLKAELESMQAAFEKVSGVPADELDENTRLWARDVRELSYDIEDSIDSYLVRVESKKIGKLHNIKVLVDRTLNSLYNIRRRHNMAAKVRDFESLVKEAKERYDRNKVDCIIASRTTDYVDPRLEAMYKKMTGLVGIDEPKSEIRHMLELESTESLKSVSVVGDGGLGKTIVVKAVYDDTLTNPDVKKVLKDVLLELDKEKFRDIHSLTRDVKQLIDLLREFLGNKRYFIVIDDAWDTQSWQIIKMALVDNNCGSRLIITTRNLEVAKEAGVELLFTRILHSGIIFLDNLQDDQLTDKILKKCGGIQLAIVTSASLLADKPREEWFEVYSYISLSRQGNSQVDTTMKILSLSYYDMPSHLRTCLLYLSIFPEDYYVIKKETLIWMWIAEGFVHGQQGVGLFEVGERYFNALINRSMIQQWGYMDYASGGCRLHDMVLELIRSWSCEVNFVTILDNEHGTSAHTNIRRLSHQSTRIECKPEPAVDMKKMRSFVAFSCTISEMVPFSCFQVLRVLALEDCEAQNNHIKHLGALLQLRYLKLSGMNLSELPEGVGYLKFLQTLDLGKTRVRKLPSTISNLTQLLCLRGRCSMDAGGAFIGKLTSLQELRMRGLGNLRELRILKVEFKGLDSEQEALGDSLRNMCKLQYLEIQDHSLRSIKVEQVSRWNAPGAVLSQHIRVLLLAHYRFSILPTCIDSSLLPKLSDLSMSVDFLSCQDMRIIGKFPELRRLRVHTSLRTKLLVVYGGDGYFSSLKSFELNWSFLVMFRARKLGAPVMPILENLKFSLCDSLLEDLCVLYCQNISWLLSMIGWNHLPSLKYVRYSTPSSSGPGGRELRVLSQAARSHPNRPTAMTGGHWQREVHIHHYIVNLLFRYFNKRNDEVSHEVLDLPVHVWMFRETSVRFDFTKLASLEKVTAHIYCLYATPREVSQVEAALRRAVDVHPNNVILEMERFGEEEMDFSFTGEKEEVNGHLVNSFVRIILTTHHGGLIDYGHNTT</sequence>
<comment type="caution">
    <text evidence="11">The sequence shown here is derived from an EMBL/GenBank/DDBJ whole genome shotgun (WGS) entry which is preliminary data.</text>
</comment>
<organism evidence="11 12">
    <name type="scientific">Panicum virgatum</name>
    <name type="common">Blackwell switchgrass</name>
    <dbReference type="NCBI Taxonomy" id="38727"/>
    <lineage>
        <taxon>Eukaryota</taxon>
        <taxon>Viridiplantae</taxon>
        <taxon>Streptophyta</taxon>
        <taxon>Embryophyta</taxon>
        <taxon>Tracheophyta</taxon>
        <taxon>Spermatophyta</taxon>
        <taxon>Magnoliopsida</taxon>
        <taxon>Liliopsida</taxon>
        <taxon>Poales</taxon>
        <taxon>Poaceae</taxon>
        <taxon>PACMAD clade</taxon>
        <taxon>Panicoideae</taxon>
        <taxon>Panicodae</taxon>
        <taxon>Paniceae</taxon>
        <taxon>Panicinae</taxon>
        <taxon>Panicum</taxon>
        <taxon>Panicum sect. Hiantes</taxon>
    </lineage>
</organism>
<dbReference type="InterPro" id="IPR038005">
    <property type="entry name" value="RX-like_CC"/>
</dbReference>
<dbReference type="InterPro" id="IPR041118">
    <property type="entry name" value="Rx_N"/>
</dbReference>
<dbReference type="AlphaFoldDB" id="A0A8T0PMK2"/>
<dbReference type="Gene3D" id="3.80.10.10">
    <property type="entry name" value="Ribonuclease Inhibitor"/>
    <property type="match status" value="1"/>
</dbReference>
<dbReference type="PANTHER" id="PTHR23155:SF1228">
    <property type="entry name" value="NB-ARC DOMAIN CONTAINING PROTEIN, EXPRESSED"/>
    <property type="match status" value="1"/>
</dbReference>
<accession>A0A8T0PMK2</accession>
<dbReference type="SUPFAM" id="SSF52540">
    <property type="entry name" value="P-loop containing nucleoside triphosphate hydrolases"/>
    <property type="match status" value="1"/>
</dbReference>
<dbReference type="Gene3D" id="1.10.8.430">
    <property type="entry name" value="Helical domain of apoptotic protease-activating factors"/>
    <property type="match status" value="1"/>
</dbReference>
<evidence type="ECO:0000256" key="2">
    <source>
        <dbReference type="ARBA" id="ARBA00022614"/>
    </source>
</evidence>
<evidence type="ECO:0000256" key="5">
    <source>
        <dbReference type="ARBA" id="ARBA00022821"/>
    </source>
</evidence>
<dbReference type="Gene3D" id="1.10.10.10">
    <property type="entry name" value="Winged helix-like DNA-binding domain superfamily/Winged helix DNA-binding domain"/>
    <property type="match status" value="1"/>
</dbReference>
<keyword evidence="12" id="KW-1185">Reference proteome</keyword>
<dbReference type="GO" id="GO:0002758">
    <property type="term" value="P:innate immune response-activating signaling pathway"/>
    <property type="evidence" value="ECO:0007669"/>
    <property type="project" value="UniProtKB-ARBA"/>
</dbReference>
<evidence type="ECO:0000256" key="3">
    <source>
        <dbReference type="ARBA" id="ARBA00022737"/>
    </source>
</evidence>
<evidence type="ECO:0000256" key="6">
    <source>
        <dbReference type="ARBA" id="ARBA00023054"/>
    </source>
</evidence>
<dbReference type="InterPro" id="IPR058922">
    <property type="entry name" value="WHD_DRP"/>
</dbReference>